<reference evidence="4 5" key="1">
    <citation type="journal article" date="2020" name="Nature">
        <title>Six reference-quality genomes reveal evolution of bat adaptations.</title>
        <authorList>
            <person name="Jebb D."/>
            <person name="Huang Z."/>
            <person name="Pippel M."/>
            <person name="Hughes G.M."/>
            <person name="Lavrichenko K."/>
            <person name="Devanna P."/>
            <person name="Winkler S."/>
            <person name="Jermiin L.S."/>
            <person name="Skirmuntt E.C."/>
            <person name="Katzourakis A."/>
            <person name="Burkitt-Gray L."/>
            <person name="Ray D.A."/>
            <person name="Sullivan K.A.M."/>
            <person name="Roscito J.G."/>
            <person name="Kirilenko B.M."/>
            <person name="Davalos L.M."/>
            <person name="Corthals A.P."/>
            <person name="Power M.L."/>
            <person name="Jones G."/>
            <person name="Ransome R.D."/>
            <person name="Dechmann D.K.N."/>
            <person name="Locatelli A.G."/>
            <person name="Puechmaille S.J."/>
            <person name="Fedrigo O."/>
            <person name="Jarvis E.D."/>
            <person name="Hiller M."/>
            <person name="Vernes S.C."/>
            <person name="Myers E.W."/>
            <person name="Teeling E.C."/>
        </authorList>
    </citation>
    <scope>NUCLEOTIDE SEQUENCE [LARGE SCALE GENOMIC DNA]</scope>
    <source>
        <strain evidence="4">MRouAeg1</strain>
        <tissue evidence="4">Muscle</tissue>
    </source>
</reference>
<comment type="caution">
    <text evidence="4">The sequence shown here is derived from an EMBL/GenBank/DDBJ whole genome shotgun (WGS) entry which is preliminary data.</text>
</comment>
<dbReference type="EMBL" id="JACASE010000012">
    <property type="protein sequence ID" value="KAF6421619.1"/>
    <property type="molecule type" value="Genomic_DNA"/>
</dbReference>
<keyword evidence="2" id="KW-0472">Membrane</keyword>
<evidence type="ECO:0000256" key="1">
    <source>
        <dbReference type="SAM" id="MobiDB-lite"/>
    </source>
</evidence>
<evidence type="ECO:0000256" key="2">
    <source>
        <dbReference type="SAM" id="Phobius"/>
    </source>
</evidence>
<evidence type="ECO:0000313" key="4">
    <source>
        <dbReference type="EMBL" id="KAF6421619.1"/>
    </source>
</evidence>
<dbReference type="PANTHER" id="PTHR11905:SF38">
    <property type="entry name" value="DISINTEGRIN AND METALLOPROTEINASE DOMAIN-CONTAINING PROTEIN 33"/>
    <property type="match status" value="1"/>
</dbReference>
<dbReference type="Proteomes" id="UP000593571">
    <property type="component" value="Unassembled WGS sequence"/>
</dbReference>
<dbReference type="SMART" id="SM00608">
    <property type="entry name" value="ACR"/>
    <property type="match status" value="1"/>
</dbReference>
<keyword evidence="2" id="KW-0812">Transmembrane</keyword>
<proteinExistence type="predicted"/>
<protein>
    <submittedName>
        <fullName evidence="4">ADAM metallopeptidase domain 33</fullName>
    </submittedName>
</protein>
<organism evidence="4 5">
    <name type="scientific">Rousettus aegyptiacus</name>
    <name type="common">Egyptian fruit bat</name>
    <name type="synonym">Pteropus aegyptiacus</name>
    <dbReference type="NCBI Taxonomy" id="9407"/>
    <lineage>
        <taxon>Eukaryota</taxon>
        <taxon>Metazoa</taxon>
        <taxon>Chordata</taxon>
        <taxon>Craniata</taxon>
        <taxon>Vertebrata</taxon>
        <taxon>Euteleostomi</taxon>
        <taxon>Mammalia</taxon>
        <taxon>Eutheria</taxon>
        <taxon>Laurasiatheria</taxon>
        <taxon>Chiroptera</taxon>
        <taxon>Yinpterochiroptera</taxon>
        <taxon>Pteropodoidea</taxon>
        <taxon>Pteropodidae</taxon>
        <taxon>Rousettinae</taxon>
        <taxon>Rousettus</taxon>
    </lineage>
</organism>
<feature type="transmembrane region" description="Helical" evidence="2">
    <location>
        <begin position="233"/>
        <end position="256"/>
    </location>
</feature>
<evidence type="ECO:0000259" key="3">
    <source>
        <dbReference type="SMART" id="SM00608"/>
    </source>
</evidence>
<accession>A0A7J8DF36</accession>
<dbReference type="PANTHER" id="PTHR11905">
    <property type="entry name" value="ADAM A DISINTEGRIN AND METALLOPROTEASE DOMAIN"/>
    <property type="match status" value="1"/>
</dbReference>
<name>A0A7J8DF36_ROUAE</name>
<dbReference type="AlphaFoldDB" id="A0A7J8DF36"/>
<dbReference type="InterPro" id="IPR006586">
    <property type="entry name" value="ADAM_Cys-rich"/>
</dbReference>
<feature type="region of interest" description="Disordered" evidence="1">
    <location>
        <begin position="298"/>
        <end position="320"/>
    </location>
</feature>
<dbReference type="Pfam" id="PF08516">
    <property type="entry name" value="ADAM_CR"/>
    <property type="match status" value="1"/>
</dbReference>
<sequence length="320" mass="34071">MWAAPSLTHASPGSHPAPEACFQVVNSAGDAHGNCGQDSEGSFVPCAQSDAQCGKLQCQGGDQSPLAPHAMPVDSTVSLGSHEVTCRGAFLLPGAQLDPHDLGLVEPGTQCGSRMVCQQRRCQNATFWELERCLITCHGHGVSGLKGGGTDPEVPDAMGPSSLFLCRFVIVTATATVIRAGLRPPVTSQGWVVAWTAALCSLKVRPWGTMGRGCVVHLLRTQPRPVLPDQDTFLLAVIFSFLLPLLPGAGLAWCYYQQPGSWLQHCLCGSRRDPVCSGPQGGPRRDQPLSRVQTIELGQMTTGEPRHLDLEISARAQQPP</sequence>
<keyword evidence="5" id="KW-1185">Reference proteome</keyword>
<feature type="domain" description="ADAM cysteine-rich" evidence="3">
    <location>
        <begin position="1"/>
        <end position="125"/>
    </location>
</feature>
<gene>
    <name evidence="4" type="ORF">HJG63_000294</name>
</gene>
<evidence type="ECO:0000313" key="5">
    <source>
        <dbReference type="Proteomes" id="UP000593571"/>
    </source>
</evidence>
<keyword evidence="2" id="KW-1133">Transmembrane helix</keyword>